<dbReference type="EMBL" id="KZ293644">
    <property type="protein sequence ID" value="PBL04150.1"/>
    <property type="molecule type" value="Genomic_DNA"/>
</dbReference>
<evidence type="ECO:0000313" key="1">
    <source>
        <dbReference type="EMBL" id="PBL04150.1"/>
    </source>
</evidence>
<dbReference type="InParanoid" id="A0A2H3E9P1"/>
<evidence type="ECO:0000313" key="2">
    <source>
        <dbReference type="Proteomes" id="UP000217790"/>
    </source>
</evidence>
<dbReference type="Proteomes" id="UP000217790">
    <property type="component" value="Unassembled WGS sequence"/>
</dbReference>
<proteinExistence type="predicted"/>
<reference evidence="2" key="1">
    <citation type="journal article" date="2017" name="Nat. Ecol. Evol.">
        <title>Genome expansion and lineage-specific genetic innovations in the forest pathogenic fungi Armillaria.</title>
        <authorList>
            <person name="Sipos G."/>
            <person name="Prasanna A.N."/>
            <person name="Walter M.C."/>
            <person name="O'Connor E."/>
            <person name="Balint B."/>
            <person name="Krizsan K."/>
            <person name="Kiss B."/>
            <person name="Hess J."/>
            <person name="Varga T."/>
            <person name="Slot J."/>
            <person name="Riley R."/>
            <person name="Boka B."/>
            <person name="Rigling D."/>
            <person name="Barry K."/>
            <person name="Lee J."/>
            <person name="Mihaltcheva S."/>
            <person name="LaButti K."/>
            <person name="Lipzen A."/>
            <person name="Waldron R."/>
            <person name="Moloney N.M."/>
            <person name="Sperisen C."/>
            <person name="Kredics L."/>
            <person name="Vagvoelgyi C."/>
            <person name="Patrignani A."/>
            <person name="Fitzpatrick D."/>
            <person name="Nagy I."/>
            <person name="Doyle S."/>
            <person name="Anderson J.B."/>
            <person name="Grigoriev I.V."/>
            <person name="Gueldener U."/>
            <person name="Muensterkoetter M."/>
            <person name="Nagy L.G."/>
        </authorList>
    </citation>
    <scope>NUCLEOTIDE SEQUENCE [LARGE SCALE GENOMIC DNA]</scope>
    <source>
        <strain evidence="2">Ar21-2</strain>
    </source>
</reference>
<dbReference type="OrthoDB" id="3007381at2759"/>
<sequence length="164" mass="18125">MTTCEGTGKSAQIAGDQHRHRATAISYLERRMGPGANKRDGRVMAVRTVHLMTGPPPAMQTLWKAATGPLLGLSTVLLNLRRLATLPAVLPIPLDGLTPTLWLYRKLFMWAAPDQERFLGIKAPRAPDGSYVCCGERFEFKAFVEHRRASDEHGGFGQGSRRRS</sequence>
<protein>
    <submittedName>
        <fullName evidence="1">Uncharacterized protein</fullName>
    </submittedName>
</protein>
<keyword evidence="2" id="KW-1185">Reference proteome</keyword>
<name>A0A2H3E9P1_ARMGA</name>
<accession>A0A2H3E9P1</accession>
<dbReference type="AlphaFoldDB" id="A0A2H3E9P1"/>
<organism evidence="1 2">
    <name type="scientific">Armillaria gallica</name>
    <name type="common">Bulbous honey fungus</name>
    <name type="synonym">Armillaria bulbosa</name>
    <dbReference type="NCBI Taxonomy" id="47427"/>
    <lineage>
        <taxon>Eukaryota</taxon>
        <taxon>Fungi</taxon>
        <taxon>Dikarya</taxon>
        <taxon>Basidiomycota</taxon>
        <taxon>Agaricomycotina</taxon>
        <taxon>Agaricomycetes</taxon>
        <taxon>Agaricomycetidae</taxon>
        <taxon>Agaricales</taxon>
        <taxon>Marasmiineae</taxon>
        <taxon>Physalacriaceae</taxon>
        <taxon>Armillaria</taxon>
    </lineage>
</organism>
<gene>
    <name evidence="1" type="ORF">ARMGADRAFT_44212</name>
</gene>